<evidence type="ECO:0000313" key="3">
    <source>
        <dbReference type="Proteomes" id="UP001176940"/>
    </source>
</evidence>
<evidence type="ECO:0000313" key="2">
    <source>
        <dbReference type="EMBL" id="CAJ0960795.1"/>
    </source>
</evidence>
<feature type="compositionally biased region" description="Polar residues" evidence="1">
    <location>
        <begin position="32"/>
        <end position="48"/>
    </location>
</feature>
<proteinExistence type="predicted"/>
<sequence length="265" mass="29435">MRAKRSLRLEASETNKNERSRVNAGHDPSHYSPLTGTRQMSPSSTSKQRAAADAEERKTQKDSILKTAEPETSSRGQSSPEENTQILNLFSQVEDSFNEFLELRQHLSDLQAAEGSSELGNLFGLDPGTLDLESEMQKTKVLICEVRKKRSVSASAKSFDLPRIPDVFSPREAPFIQFLAMSFRAMYNSLAIAIFNVFSTIISSTYPSTHTTGSLGITHLFAPSIRLRTTIQKSQPRTRPEHVEHSGIIIPTPRAFRIGSQPSSI</sequence>
<comment type="caution">
    <text evidence="2">The sequence shown here is derived from an EMBL/GenBank/DDBJ whole genome shotgun (WGS) entry which is preliminary data.</text>
</comment>
<feature type="region of interest" description="Disordered" evidence="1">
    <location>
        <begin position="1"/>
        <end position="82"/>
    </location>
</feature>
<keyword evidence="3" id="KW-1185">Reference proteome</keyword>
<organism evidence="2 3">
    <name type="scientific">Ranitomeya imitator</name>
    <name type="common">mimic poison frog</name>
    <dbReference type="NCBI Taxonomy" id="111125"/>
    <lineage>
        <taxon>Eukaryota</taxon>
        <taxon>Metazoa</taxon>
        <taxon>Chordata</taxon>
        <taxon>Craniata</taxon>
        <taxon>Vertebrata</taxon>
        <taxon>Euteleostomi</taxon>
        <taxon>Amphibia</taxon>
        <taxon>Batrachia</taxon>
        <taxon>Anura</taxon>
        <taxon>Neobatrachia</taxon>
        <taxon>Hyloidea</taxon>
        <taxon>Dendrobatidae</taxon>
        <taxon>Dendrobatinae</taxon>
        <taxon>Ranitomeya</taxon>
    </lineage>
</organism>
<dbReference type="Pfam" id="PF06729">
    <property type="entry name" value="CENP-R"/>
    <property type="match status" value="1"/>
</dbReference>
<name>A0ABN9M8L5_9NEOB</name>
<protein>
    <submittedName>
        <fullName evidence="2">Uncharacterized protein</fullName>
    </submittedName>
</protein>
<accession>A0ABN9M8L5</accession>
<dbReference type="PANTHER" id="PTHR15581:SF0">
    <property type="entry name" value="CENTROMERE PROTEIN R"/>
    <property type="match status" value="1"/>
</dbReference>
<dbReference type="EMBL" id="CAUEEQ010050938">
    <property type="protein sequence ID" value="CAJ0960795.1"/>
    <property type="molecule type" value="Genomic_DNA"/>
</dbReference>
<dbReference type="InterPro" id="IPR009601">
    <property type="entry name" value="CENP-R"/>
</dbReference>
<dbReference type="PANTHER" id="PTHR15581">
    <property type="entry name" value="CENTROMERE PROTEIN R"/>
    <property type="match status" value="1"/>
</dbReference>
<feature type="compositionally biased region" description="Polar residues" evidence="1">
    <location>
        <begin position="70"/>
        <end position="82"/>
    </location>
</feature>
<feature type="compositionally biased region" description="Basic and acidic residues" evidence="1">
    <location>
        <begin position="7"/>
        <end position="21"/>
    </location>
</feature>
<reference evidence="2" key="1">
    <citation type="submission" date="2023-07" db="EMBL/GenBank/DDBJ databases">
        <authorList>
            <person name="Stuckert A."/>
        </authorList>
    </citation>
    <scope>NUCLEOTIDE SEQUENCE</scope>
</reference>
<feature type="compositionally biased region" description="Basic and acidic residues" evidence="1">
    <location>
        <begin position="50"/>
        <end position="64"/>
    </location>
</feature>
<gene>
    <name evidence="2" type="ORF">RIMI_LOCUS17450140</name>
</gene>
<evidence type="ECO:0000256" key="1">
    <source>
        <dbReference type="SAM" id="MobiDB-lite"/>
    </source>
</evidence>
<dbReference type="Proteomes" id="UP001176940">
    <property type="component" value="Unassembled WGS sequence"/>
</dbReference>